<evidence type="ECO:0000256" key="6">
    <source>
        <dbReference type="ARBA" id="ARBA00022989"/>
    </source>
</evidence>
<comment type="caution">
    <text evidence="11">The sequence shown here is derived from an EMBL/GenBank/DDBJ whole genome shotgun (WGS) entry which is preliminary data.</text>
</comment>
<comment type="similarity">
    <text evidence="2">Belongs to the major facilitator superfamily. EmrB family.</text>
</comment>
<evidence type="ECO:0000256" key="9">
    <source>
        <dbReference type="SAM" id="Phobius"/>
    </source>
</evidence>
<protein>
    <submittedName>
        <fullName evidence="11">MFS transporter</fullName>
    </submittedName>
</protein>
<feature type="transmembrane region" description="Helical" evidence="9">
    <location>
        <begin position="252"/>
        <end position="273"/>
    </location>
</feature>
<organism evidence="11 12">
    <name type="scientific">Brachybacterium paraconglomeratum</name>
    <dbReference type="NCBI Taxonomy" id="173362"/>
    <lineage>
        <taxon>Bacteria</taxon>
        <taxon>Bacillati</taxon>
        <taxon>Actinomycetota</taxon>
        <taxon>Actinomycetes</taxon>
        <taxon>Micrococcales</taxon>
        <taxon>Dermabacteraceae</taxon>
        <taxon>Brachybacterium</taxon>
    </lineage>
</organism>
<dbReference type="GO" id="GO:0022857">
    <property type="term" value="F:transmembrane transporter activity"/>
    <property type="evidence" value="ECO:0007669"/>
    <property type="project" value="InterPro"/>
</dbReference>
<dbReference type="PANTHER" id="PTHR42718">
    <property type="entry name" value="MAJOR FACILITATOR SUPERFAMILY MULTIDRUG TRANSPORTER MFSC"/>
    <property type="match status" value="1"/>
</dbReference>
<feature type="transmembrane region" description="Helical" evidence="9">
    <location>
        <begin position="294"/>
        <end position="319"/>
    </location>
</feature>
<proteinExistence type="inferred from homology"/>
<keyword evidence="4" id="KW-1003">Cell membrane</keyword>
<evidence type="ECO:0000256" key="3">
    <source>
        <dbReference type="ARBA" id="ARBA00022448"/>
    </source>
</evidence>
<evidence type="ECO:0000259" key="10">
    <source>
        <dbReference type="PROSITE" id="PS50850"/>
    </source>
</evidence>
<dbReference type="InterPro" id="IPR020846">
    <property type="entry name" value="MFS_dom"/>
</dbReference>
<dbReference type="Gene3D" id="1.20.1250.20">
    <property type="entry name" value="MFS general substrate transporter like domains"/>
    <property type="match status" value="1"/>
</dbReference>
<keyword evidence="6 9" id="KW-1133">Transmembrane helix</keyword>
<feature type="transmembrane region" description="Helical" evidence="9">
    <location>
        <begin position="325"/>
        <end position="348"/>
    </location>
</feature>
<dbReference type="AlphaFoldDB" id="A0A3R8SGN5"/>
<dbReference type="GO" id="GO:0005886">
    <property type="term" value="C:plasma membrane"/>
    <property type="evidence" value="ECO:0007669"/>
    <property type="project" value="UniProtKB-SubCell"/>
</dbReference>
<dbReference type="Gene3D" id="1.20.1720.10">
    <property type="entry name" value="Multidrug resistance protein D"/>
    <property type="match status" value="1"/>
</dbReference>
<name>A0A3R8SGN5_9MICO</name>
<dbReference type="RefSeq" id="WP_126984993.1">
    <property type="nucleotide sequence ID" value="NZ_JAPWHP010000017.1"/>
</dbReference>
<feature type="transmembrane region" description="Helical" evidence="9">
    <location>
        <begin position="385"/>
        <end position="411"/>
    </location>
</feature>
<feature type="transmembrane region" description="Helical" evidence="9">
    <location>
        <begin position="189"/>
        <end position="209"/>
    </location>
</feature>
<feature type="transmembrane region" description="Helical" evidence="9">
    <location>
        <begin position="158"/>
        <end position="183"/>
    </location>
</feature>
<dbReference type="GeneID" id="78120180"/>
<evidence type="ECO:0000256" key="2">
    <source>
        <dbReference type="ARBA" id="ARBA00008537"/>
    </source>
</evidence>
<dbReference type="NCBIfam" id="TIGR00711">
    <property type="entry name" value="efflux_EmrB"/>
    <property type="match status" value="1"/>
</dbReference>
<dbReference type="PRINTS" id="PR01036">
    <property type="entry name" value="TCRTETB"/>
</dbReference>
<sequence length="494" mass="50318">MHAPSPTPTGELPAVDAGPSTSAPEPAATTRVTPIIAVLVVSAFVMILNETLLSVALPVLMEDLSITAVTAQWLSTGFMLTMAVVIPTTGFLMTRLSVRSVFLLAMALFLAGTALAVIAPSFPVLLGARVIQAAGTAMVLPLLMTTVLALVPLRSRGLVMGLVGVVISAAPALGPTISGAILAHGTWHHLFVMMLPIIVVALVIGLLFIRNYTEPRAVRLDVLSVVLSAIGFGGVIYALASISAIVDGHARLVPLLAAAAGLLSLAVFAARQVRMRARGQEPLLDLRPLTVRTYLVSLLVILLCFATMLGTVVALPLYMTGALGMSTLAVGLTMLPGAAASGLLGPLVGALYDRVGPLPLVLPGAALMALVSWASMLLLDGDATQGLVIALNVPLGIGMSMVMTPLMALSLGALPKELYGHGSAILNTLQQLAGALGTAVFIALLTLGAAVAAESGAGAELAQASGATWAFVAGGVMCSIAALLATTLRRPQAA</sequence>
<dbReference type="Pfam" id="PF07690">
    <property type="entry name" value="MFS_1"/>
    <property type="match status" value="2"/>
</dbReference>
<feature type="transmembrane region" description="Helical" evidence="9">
    <location>
        <begin position="35"/>
        <end position="61"/>
    </location>
</feature>
<keyword evidence="3" id="KW-0813">Transport</keyword>
<dbReference type="InterPro" id="IPR011701">
    <property type="entry name" value="MFS"/>
</dbReference>
<dbReference type="SUPFAM" id="SSF103473">
    <property type="entry name" value="MFS general substrate transporter"/>
    <property type="match status" value="1"/>
</dbReference>
<evidence type="ECO:0000313" key="11">
    <source>
        <dbReference type="EMBL" id="RRR20545.1"/>
    </source>
</evidence>
<evidence type="ECO:0000256" key="4">
    <source>
        <dbReference type="ARBA" id="ARBA00022475"/>
    </source>
</evidence>
<feature type="region of interest" description="Disordered" evidence="8">
    <location>
        <begin position="1"/>
        <end position="27"/>
    </location>
</feature>
<feature type="transmembrane region" description="Helical" evidence="9">
    <location>
        <begin position="360"/>
        <end position="379"/>
    </location>
</feature>
<dbReference type="PANTHER" id="PTHR42718:SF9">
    <property type="entry name" value="MAJOR FACILITATOR SUPERFAMILY MULTIDRUG TRANSPORTER MFSC"/>
    <property type="match status" value="1"/>
</dbReference>
<evidence type="ECO:0000256" key="5">
    <source>
        <dbReference type="ARBA" id="ARBA00022692"/>
    </source>
</evidence>
<dbReference type="Proteomes" id="UP000274327">
    <property type="component" value="Unassembled WGS sequence"/>
</dbReference>
<reference evidence="11 12" key="1">
    <citation type="submission" date="2018-07" db="EMBL/GenBank/DDBJ databases">
        <title>Brachybacteriurn paraconglorneratum KCTC 9916.</title>
        <authorList>
            <person name="Li Y."/>
        </authorList>
    </citation>
    <scope>NUCLEOTIDE SEQUENCE [LARGE SCALE GENOMIC DNA]</scope>
    <source>
        <strain evidence="11 12">KCTC 9916</strain>
    </source>
</reference>
<evidence type="ECO:0000313" key="12">
    <source>
        <dbReference type="Proteomes" id="UP000274327"/>
    </source>
</evidence>
<keyword evidence="5 9" id="KW-0812">Transmembrane</keyword>
<feature type="domain" description="Major facilitator superfamily (MFS) profile" evidence="10">
    <location>
        <begin position="35"/>
        <end position="493"/>
    </location>
</feature>
<feature type="transmembrane region" description="Helical" evidence="9">
    <location>
        <begin position="73"/>
        <end position="94"/>
    </location>
</feature>
<feature type="transmembrane region" description="Helical" evidence="9">
    <location>
        <begin position="221"/>
        <end position="246"/>
    </location>
</feature>
<evidence type="ECO:0000256" key="8">
    <source>
        <dbReference type="SAM" id="MobiDB-lite"/>
    </source>
</evidence>
<dbReference type="EMBL" id="QOCI01000001">
    <property type="protein sequence ID" value="RRR20545.1"/>
    <property type="molecule type" value="Genomic_DNA"/>
</dbReference>
<keyword evidence="12" id="KW-1185">Reference proteome</keyword>
<keyword evidence="7 9" id="KW-0472">Membrane</keyword>
<feature type="transmembrane region" description="Helical" evidence="9">
    <location>
        <begin position="101"/>
        <end position="124"/>
    </location>
</feature>
<evidence type="ECO:0000256" key="7">
    <source>
        <dbReference type="ARBA" id="ARBA00023136"/>
    </source>
</evidence>
<dbReference type="InterPro" id="IPR036259">
    <property type="entry name" value="MFS_trans_sf"/>
</dbReference>
<feature type="transmembrane region" description="Helical" evidence="9">
    <location>
        <begin position="130"/>
        <end position="151"/>
    </location>
</feature>
<accession>A0A3R8SGN5</accession>
<evidence type="ECO:0000256" key="1">
    <source>
        <dbReference type="ARBA" id="ARBA00004651"/>
    </source>
</evidence>
<comment type="subcellular location">
    <subcellularLocation>
        <location evidence="1">Cell membrane</location>
        <topology evidence="1">Multi-pass membrane protein</topology>
    </subcellularLocation>
</comment>
<feature type="transmembrane region" description="Helical" evidence="9">
    <location>
        <begin position="432"/>
        <end position="453"/>
    </location>
</feature>
<dbReference type="InterPro" id="IPR004638">
    <property type="entry name" value="EmrB-like"/>
</dbReference>
<dbReference type="PROSITE" id="PS50850">
    <property type="entry name" value="MFS"/>
    <property type="match status" value="1"/>
</dbReference>
<gene>
    <name evidence="11" type="ORF">DS079_03935</name>
</gene>
<feature type="transmembrane region" description="Helical" evidence="9">
    <location>
        <begin position="468"/>
        <end position="488"/>
    </location>
</feature>